<dbReference type="PRINTS" id="PR01166">
    <property type="entry name" value="CYCOXIDASEII"/>
</dbReference>
<dbReference type="GO" id="GO:0016491">
    <property type="term" value="F:oxidoreductase activity"/>
    <property type="evidence" value="ECO:0007669"/>
    <property type="project" value="InterPro"/>
</dbReference>
<evidence type="ECO:0000256" key="14">
    <source>
        <dbReference type="ARBA" id="ARBA00047816"/>
    </source>
</evidence>
<comment type="catalytic activity">
    <reaction evidence="14 16">
        <text>4 Fe(II)-[cytochrome c] + O2 + 8 H(+)(in) = 4 Fe(III)-[cytochrome c] + 2 H2O + 4 H(+)(out)</text>
        <dbReference type="Rhea" id="RHEA:11436"/>
        <dbReference type="Rhea" id="RHEA-COMP:10350"/>
        <dbReference type="Rhea" id="RHEA-COMP:14399"/>
        <dbReference type="ChEBI" id="CHEBI:15377"/>
        <dbReference type="ChEBI" id="CHEBI:15378"/>
        <dbReference type="ChEBI" id="CHEBI:15379"/>
        <dbReference type="ChEBI" id="CHEBI:29033"/>
        <dbReference type="ChEBI" id="CHEBI:29034"/>
        <dbReference type="EC" id="7.1.1.9"/>
    </reaction>
</comment>
<evidence type="ECO:0000313" key="21">
    <source>
        <dbReference type="Proteomes" id="UP000537592"/>
    </source>
</evidence>
<comment type="cofactor">
    <cofactor evidence="16">
        <name>Cu cation</name>
        <dbReference type="ChEBI" id="CHEBI:23378"/>
    </cofactor>
    <text evidence="16">Binds a copper A center.</text>
</comment>
<dbReference type="EMBL" id="JACICC010000003">
    <property type="protein sequence ID" value="MBB3809505.1"/>
    <property type="molecule type" value="Genomic_DNA"/>
</dbReference>
<evidence type="ECO:0000256" key="9">
    <source>
        <dbReference type="ARBA" id="ARBA00022982"/>
    </source>
</evidence>
<dbReference type="GO" id="GO:0004129">
    <property type="term" value="F:cytochrome-c oxidase activity"/>
    <property type="evidence" value="ECO:0007669"/>
    <property type="project" value="UniProtKB-EC"/>
</dbReference>
<evidence type="ECO:0000259" key="19">
    <source>
        <dbReference type="PROSITE" id="PS50999"/>
    </source>
</evidence>
<keyword evidence="5 15" id="KW-0679">Respiratory chain</keyword>
<evidence type="ECO:0000256" key="3">
    <source>
        <dbReference type="ARBA" id="ARBA00007866"/>
    </source>
</evidence>
<comment type="subcellular location">
    <subcellularLocation>
        <location evidence="15">Cell membrane</location>
        <topology evidence="15">Multi-pass membrane protein</topology>
    </subcellularLocation>
    <subcellularLocation>
        <location evidence="2">Membrane</location>
        <topology evidence="2">Multi-pass membrane protein</topology>
    </subcellularLocation>
</comment>
<sequence>MEKAVYGPVASYVRLLPLRAGAAARGALRVLSSWFCRAIWLCISVLLLTGAGARAQQASQQVTGQPVTGQPVPWQIGLQPPVTDVARSAQDFHNLLLWITGGVVVLVTVLLIVVIVRFNERANPSPARFTHNTWLEVTWTVVPILVLAVIAVPSFRLLRAQLIIPPSDITVKVTGHQWYWNYEYPAEQGGFTFDSVYVPDDDLTGEQPRLLAVDNEVVLPVDSTVRLQVTAADVIHGFAVPSFGIKIDAIPGRLNETWFRADREGIYYGQCSLICGQNHAYMPIAIRIVSAEQYAAWREEAKARFTAAGD</sequence>
<organism evidence="20 21">
    <name type="scientific">Pseudochelatococcus contaminans</name>
    <dbReference type="NCBI Taxonomy" id="1538103"/>
    <lineage>
        <taxon>Bacteria</taxon>
        <taxon>Pseudomonadati</taxon>
        <taxon>Pseudomonadota</taxon>
        <taxon>Alphaproteobacteria</taxon>
        <taxon>Hyphomicrobiales</taxon>
        <taxon>Chelatococcaceae</taxon>
        <taxon>Pseudochelatococcus</taxon>
    </lineage>
</organism>
<gene>
    <name evidence="20" type="ORF">FHS81_001587</name>
</gene>
<comment type="caution">
    <text evidence="20">The sequence shown here is derived from an EMBL/GenBank/DDBJ whole genome shotgun (WGS) entry which is preliminary data.</text>
</comment>
<dbReference type="Pfam" id="PF00116">
    <property type="entry name" value="COX2"/>
    <property type="match status" value="1"/>
</dbReference>
<evidence type="ECO:0000256" key="1">
    <source>
        <dbReference type="ARBA" id="ARBA00001971"/>
    </source>
</evidence>
<dbReference type="Gene3D" id="1.10.287.90">
    <property type="match status" value="1"/>
</dbReference>
<feature type="domain" description="Cytochrome oxidase subunit II copper A binding" evidence="18">
    <location>
        <begin position="166"/>
        <end position="300"/>
    </location>
</feature>
<dbReference type="InterPro" id="IPR008972">
    <property type="entry name" value="Cupredoxin"/>
</dbReference>
<dbReference type="Gene3D" id="2.60.40.420">
    <property type="entry name" value="Cupredoxins - blue copper proteins"/>
    <property type="match status" value="1"/>
</dbReference>
<evidence type="ECO:0000256" key="6">
    <source>
        <dbReference type="ARBA" id="ARBA00022692"/>
    </source>
</evidence>
<dbReference type="AlphaFoldDB" id="A0A7W5Z462"/>
<evidence type="ECO:0000256" key="16">
    <source>
        <dbReference type="RuleBase" id="RU004024"/>
    </source>
</evidence>
<keyword evidence="10 17" id="KW-1133">Transmembrane helix</keyword>
<keyword evidence="7 16" id="KW-0479">Metal-binding</keyword>
<evidence type="ECO:0000259" key="18">
    <source>
        <dbReference type="PROSITE" id="PS50857"/>
    </source>
</evidence>
<evidence type="ECO:0000256" key="11">
    <source>
        <dbReference type="ARBA" id="ARBA00023008"/>
    </source>
</evidence>
<dbReference type="CDD" id="cd13912">
    <property type="entry name" value="CcO_II_C"/>
    <property type="match status" value="1"/>
</dbReference>
<evidence type="ECO:0000256" key="8">
    <source>
        <dbReference type="ARBA" id="ARBA00022967"/>
    </source>
</evidence>
<dbReference type="PROSITE" id="PS00078">
    <property type="entry name" value="COX2"/>
    <property type="match status" value="1"/>
</dbReference>
<dbReference type="SUPFAM" id="SSF49503">
    <property type="entry name" value="Cupredoxins"/>
    <property type="match status" value="1"/>
</dbReference>
<dbReference type="GO" id="GO:0005886">
    <property type="term" value="C:plasma membrane"/>
    <property type="evidence" value="ECO:0007669"/>
    <property type="project" value="UniProtKB-SubCell"/>
</dbReference>
<evidence type="ECO:0000256" key="7">
    <source>
        <dbReference type="ARBA" id="ARBA00022723"/>
    </source>
</evidence>
<reference evidence="20 21" key="1">
    <citation type="submission" date="2020-08" db="EMBL/GenBank/DDBJ databases">
        <title>Genomic Encyclopedia of Type Strains, Phase IV (KMG-IV): sequencing the most valuable type-strain genomes for metagenomic binning, comparative biology and taxonomic classification.</title>
        <authorList>
            <person name="Goeker M."/>
        </authorList>
    </citation>
    <scope>NUCLEOTIDE SEQUENCE [LARGE SCALE GENOMIC DNA]</scope>
    <source>
        <strain evidence="20 21">DSM 28760</strain>
    </source>
</reference>
<dbReference type="Pfam" id="PF02790">
    <property type="entry name" value="COX2_TM"/>
    <property type="match status" value="1"/>
</dbReference>
<feature type="domain" description="Cytochrome oxidase subunit II transmembrane region profile" evidence="19">
    <location>
        <begin position="70"/>
        <end position="165"/>
    </location>
</feature>
<dbReference type="SUPFAM" id="SSF81464">
    <property type="entry name" value="Cytochrome c oxidase subunit II-like, transmembrane region"/>
    <property type="match status" value="1"/>
</dbReference>
<evidence type="ECO:0000313" key="20">
    <source>
        <dbReference type="EMBL" id="MBB3809505.1"/>
    </source>
</evidence>
<evidence type="ECO:0000256" key="17">
    <source>
        <dbReference type="SAM" id="Phobius"/>
    </source>
</evidence>
<dbReference type="InterPro" id="IPR001505">
    <property type="entry name" value="Copper_CuA"/>
</dbReference>
<dbReference type="GO" id="GO:0042773">
    <property type="term" value="P:ATP synthesis coupled electron transport"/>
    <property type="evidence" value="ECO:0007669"/>
    <property type="project" value="TreeGrafter"/>
</dbReference>
<dbReference type="PROSITE" id="PS50857">
    <property type="entry name" value="COX2_CUA"/>
    <property type="match status" value="1"/>
</dbReference>
<protein>
    <recommendedName>
        <fullName evidence="16">Cytochrome c oxidase subunit 2</fullName>
        <ecNumber evidence="16">7.1.1.9</ecNumber>
    </recommendedName>
</protein>
<feature type="transmembrane region" description="Helical" evidence="17">
    <location>
        <begin position="31"/>
        <end position="51"/>
    </location>
</feature>
<dbReference type="GO" id="GO:0005507">
    <property type="term" value="F:copper ion binding"/>
    <property type="evidence" value="ECO:0007669"/>
    <property type="project" value="InterPro"/>
</dbReference>
<dbReference type="PANTHER" id="PTHR22888">
    <property type="entry name" value="CYTOCHROME C OXIDASE, SUBUNIT II"/>
    <property type="match status" value="1"/>
</dbReference>
<dbReference type="PROSITE" id="PS50999">
    <property type="entry name" value="COX2_TM"/>
    <property type="match status" value="1"/>
</dbReference>
<keyword evidence="11 16" id="KW-0186">Copper</keyword>
<dbReference type="InterPro" id="IPR034210">
    <property type="entry name" value="CcO_II_C"/>
</dbReference>
<dbReference type="EC" id="7.1.1.9" evidence="16"/>
<evidence type="ECO:0000256" key="5">
    <source>
        <dbReference type="ARBA" id="ARBA00022660"/>
    </source>
</evidence>
<evidence type="ECO:0000256" key="12">
    <source>
        <dbReference type="ARBA" id="ARBA00023136"/>
    </source>
</evidence>
<feature type="transmembrane region" description="Helical" evidence="17">
    <location>
        <begin position="138"/>
        <end position="158"/>
    </location>
</feature>
<dbReference type="RefSeq" id="WP_183751657.1">
    <property type="nucleotide sequence ID" value="NZ_JACICC010000003.1"/>
</dbReference>
<dbReference type="InterPro" id="IPR045187">
    <property type="entry name" value="CcO_II"/>
</dbReference>
<keyword evidence="6 15" id="KW-0812">Transmembrane</keyword>
<comment type="cofactor">
    <cofactor evidence="1">
        <name>heme</name>
        <dbReference type="ChEBI" id="CHEBI:30413"/>
    </cofactor>
</comment>
<dbReference type="InterPro" id="IPR036257">
    <property type="entry name" value="Cyt_c_oxidase_su2_TM_sf"/>
</dbReference>
<keyword evidence="21" id="KW-1185">Reference proteome</keyword>
<dbReference type="Proteomes" id="UP000537592">
    <property type="component" value="Unassembled WGS sequence"/>
</dbReference>
<evidence type="ECO:0000256" key="2">
    <source>
        <dbReference type="ARBA" id="ARBA00004141"/>
    </source>
</evidence>
<keyword evidence="12 17" id="KW-0472">Membrane</keyword>
<dbReference type="NCBIfam" id="TIGR02866">
    <property type="entry name" value="CoxB"/>
    <property type="match status" value="1"/>
</dbReference>
<dbReference type="FunFam" id="2.60.40.420:FF:000001">
    <property type="entry name" value="Cytochrome c oxidase subunit 2"/>
    <property type="match status" value="1"/>
</dbReference>
<evidence type="ECO:0000256" key="13">
    <source>
        <dbReference type="ARBA" id="ARBA00024688"/>
    </source>
</evidence>
<dbReference type="InterPro" id="IPR011759">
    <property type="entry name" value="Cyt_c_oxidase_su2_TM_dom"/>
</dbReference>
<dbReference type="PANTHER" id="PTHR22888:SF9">
    <property type="entry name" value="CYTOCHROME C OXIDASE SUBUNIT 2"/>
    <property type="match status" value="1"/>
</dbReference>
<keyword evidence="4 15" id="KW-0813">Transport</keyword>
<keyword evidence="8" id="KW-1278">Translocase</keyword>
<evidence type="ECO:0000256" key="4">
    <source>
        <dbReference type="ARBA" id="ARBA00022448"/>
    </source>
</evidence>
<feature type="transmembrane region" description="Helical" evidence="17">
    <location>
        <begin position="95"/>
        <end position="118"/>
    </location>
</feature>
<accession>A0A7W5Z462</accession>
<comment type="similarity">
    <text evidence="3 15">Belongs to the cytochrome c oxidase subunit 2 family.</text>
</comment>
<evidence type="ECO:0000256" key="15">
    <source>
        <dbReference type="RuleBase" id="RU000456"/>
    </source>
</evidence>
<proteinExistence type="inferred from homology"/>
<evidence type="ECO:0000256" key="10">
    <source>
        <dbReference type="ARBA" id="ARBA00022989"/>
    </source>
</evidence>
<dbReference type="InterPro" id="IPR014222">
    <property type="entry name" value="Cyt_c_oxidase_su2"/>
</dbReference>
<dbReference type="InterPro" id="IPR002429">
    <property type="entry name" value="CcO_II-like_C"/>
</dbReference>
<comment type="function">
    <text evidence="13 16">Subunits I and II form the functional core of the enzyme complex. Electrons originating in cytochrome c are transferred via heme a and Cu(A) to the binuclear center formed by heme a3 and Cu(B).</text>
</comment>
<name>A0A7W5Z462_9HYPH</name>
<keyword evidence="9 15" id="KW-0249">Electron transport</keyword>